<dbReference type="Proteomes" id="UP000640299">
    <property type="component" value="Chromosome"/>
</dbReference>
<reference evidence="1" key="1">
    <citation type="submission" date="2016-08" db="EMBL/GenBank/DDBJ databases">
        <title>Characterization of methicillin-resistant coagulase-negative staphylococci from ready-to-eat street foods in Taiwan.</title>
        <authorList>
            <person name="Tseng S.-P."/>
            <person name="Yang T.-Y."/>
        </authorList>
    </citation>
    <scope>NUCLEOTIDE SEQUENCE</scope>
    <source>
        <strain evidence="1">TXG-24</strain>
    </source>
</reference>
<dbReference type="AlphaFoldDB" id="A0A1W2KRV7"/>
<dbReference type="EMBL" id="CP069389">
    <property type="protein sequence ID" value="QRN91311.1"/>
    <property type="molecule type" value="Genomic_DNA"/>
</dbReference>
<gene>
    <name evidence="2" type="ORF">JRU67_00230</name>
</gene>
<evidence type="ECO:0000313" key="2">
    <source>
        <dbReference type="EMBL" id="QRN91311.1"/>
    </source>
</evidence>
<organism evidence="1">
    <name type="scientific">Mammaliicoccus sciuri</name>
    <name type="common">Staphylococcus sciuri</name>
    <dbReference type="NCBI Taxonomy" id="1296"/>
    <lineage>
        <taxon>Bacteria</taxon>
        <taxon>Bacillati</taxon>
        <taxon>Bacillota</taxon>
        <taxon>Bacilli</taxon>
        <taxon>Bacillales</taxon>
        <taxon>Staphylococcaceae</taxon>
        <taxon>Mammaliicoccus</taxon>
    </lineage>
</organism>
<protein>
    <submittedName>
        <fullName evidence="1">Uncharacterized protein</fullName>
    </submittedName>
</protein>
<sequence length="96" mass="11280">MNTIVLAHEIEDERFYYLESTPLDTVKECCEQEGHQITNTYSNERKLVNDILDNVITPTSIVAYGDYEDYMHLEEICSRKNIDFLTTFDMQLKNCC</sequence>
<dbReference type="RefSeq" id="WP_065381418.1">
    <property type="nucleotide sequence ID" value="NZ_CP067416.1"/>
</dbReference>
<name>A0A1W2KRV7_MAMSC</name>
<accession>A0A1W2KRV7</accession>
<reference evidence="2" key="3">
    <citation type="submission" date="2021-02" db="EMBL/GenBank/DDBJ databases">
        <title>cfr and optrA-positive Staphylococcus spp.</title>
        <authorList>
            <person name="Chen L."/>
        </authorList>
    </citation>
    <scope>NUCLEOTIDE SEQUENCE</scope>
    <source>
        <strain evidence="2">GDQ20D70P</strain>
    </source>
</reference>
<reference evidence="1" key="2">
    <citation type="journal article" date="2017" name="Sci. Rep.">
        <title>mecA-related structure in methicillin-resistant coagulase-negative staphylococci from street food in Taiwan.</title>
        <authorList>
            <person name="Yang T.Y."/>
            <person name="Hung W.W."/>
            <person name="Lin L."/>
            <person name="Hung W.C."/>
            <person name="Tseng S.P."/>
        </authorList>
    </citation>
    <scope>NUCLEOTIDE SEQUENCE</scope>
    <source>
        <strain evidence="1">TXG-24</strain>
    </source>
</reference>
<evidence type="ECO:0000313" key="1">
    <source>
        <dbReference type="EMBL" id="AQX83017.1"/>
    </source>
</evidence>
<proteinExistence type="predicted"/>
<dbReference type="EMBL" id="KX774481">
    <property type="protein sequence ID" value="AQX83017.1"/>
    <property type="molecule type" value="Genomic_DNA"/>
</dbReference>